<feature type="compositionally biased region" description="Low complexity" evidence="1">
    <location>
        <begin position="50"/>
        <end position="67"/>
    </location>
</feature>
<dbReference type="InParanoid" id="A0A0G4EZJ1"/>
<gene>
    <name evidence="2" type="ORF">Vbra_8615</name>
</gene>
<keyword evidence="3" id="KW-1185">Reference proteome</keyword>
<dbReference type="AlphaFoldDB" id="A0A0G4EZJ1"/>
<proteinExistence type="predicted"/>
<dbReference type="Proteomes" id="UP000041254">
    <property type="component" value="Unassembled WGS sequence"/>
</dbReference>
<feature type="compositionally biased region" description="Acidic residues" evidence="1">
    <location>
        <begin position="642"/>
        <end position="651"/>
    </location>
</feature>
<evidence type="ECO:0008006" key="4">
    <source>
        <dbReference type="Google" id="ProtNLM"/>
    </source>
</evidence>
<protein>
    <recommendedName>
        <fullName evidence="4">RAP domain-containing protein</fullName>
    </recommendedName>
</protein>
<accession>A0A0G4EZJ1</accession>
<dbReference type="EMBL" id="CDMY01000348">
    <property type="protein sequence ID" value="CEM04225.1"/>
    <property type="molecule type" value="Genomic_DNA"/>
</dbReference>
<evidence type="ECO:0000313" key="3">
    <source>
        <dbReference type="Proteomes" id="UP000041254"/>
    </source>
</evidence>
<feature type="region of interest" description="Disordered" evidence="1">
    <location>
        <begin position="677"/>
        <end position="697"/>
    </location>
</feature>
<reference evidence="2 3" key="1">
    <citation type="submission" date="2014-11" db="EMBL/GenBank/DDBJ databases">
        <authorList>
            <person name="Zhu J."/>
            <person name="Qi W."/>
            <person name="Song R."/>
        </authorList>
    </citation>
    <scope>NUCLEOTIDE SEQUENCE [LARGE SCALE GENOMIC DNA]</scope>
</reference>
<feature type="region of interest" description="Disordered" evidence="1">
    <location>
        <begin position="35"/>
        <end position="67"/>
    </location>
</feature>
<organism evidence="2 3">
    <name type="scientific">Vitrella brassicaformis (strain CCMP3155)</name>
    <dbReference type="NCBI Taxonomy" id="1169540"/>
    <lineage>
        <taxon>Eukaryota</taxon>
        <taxon>Sar</taxon>
        <taxon>Alveolata</taxon>
        <taxon>Colpodellida</taxon>
        <taxon>Vitrellaceae</taxon>
        <taxon>Vitrella</taxon>
    </lineage>
</organism>
<evidence type="ECO:0000256" key="1">
    <source>
        <dbReference type="SAM" id="MobiDB-lite"/>
    </source>
</evidence>
<evidence type="ECO:0000313" key="2">
    <source>
        <dbReference type="EMBL" id="CEM04225.1"/>
    </source>
</evidence>
<sequence>MLPLQSCALRRLTRIIHSNDIRCASSAALSITEAAREHSAAPGPPHAYDATPAPATQAPSPAPISPSLSDAGAVTVVHMAGRLASSTTDESSTQLSAHEIIDRWKALSARAVALIDRGAPLHELTFLLLHLAEADLSPTQRRALAFPSRFKEALLKGENDTDSLSEDELAIAADCLQQLRLTDKSTALFFYRRFGATLRFRQLSVRNLVRLSHGMRQFRFLYPVKRQFVEKLMRVLLKRRGELQESQLLVDGLLAVGRMTKVNPATCGKIQELLASHVPRMVIEELALVPSVTAALDLTDEEFFTTYTNHLVQSLPILSSRELLLVFRGLLHSRVGPAGTRRAGLPAFLQDVLSPRLSRLSGAVLVRLAVVCSRLAWSHPGQRQLCRSDQAIREGLSVFVSRLFERMGAILNVISGRQLVMVANAAAHLDEYWTRDAAKRRHFLEALYREIACQLRLVVLPNRQMEPTAAEGGGVMTVYTSHDLAVLLRAFSFSMHALIGSPDEGQKALTACQDFLTGLFKKVWEFRRTSVESFHEEDLDVLVASASRIVRCAAAAVEADDSLLGDPASNLAKGSTLEQPCVEPAVDFLMQLEAEREIPRQCAPDALLAMVTLLCVRPSHLSRLSPTVASLMHTSMQQEARPDEEGEEDSPQELSNDVSSLVPLRVCLVAHTIMDRAELPERPPSPPSERNARRPPVDGKAIVDAILDRRRVLRPADFAFWGQGRFVSVLRGGTAVEELMERLWAHKDDLQDDVTREALMDLMLALSKDDAEGAQELP</sequence>
<dbReference type="VEuPathDB" id="CryptoDB:Vbra_8615"/>
<feature type="region of interest" description="Disordered" evidence="1">
    <location>
        <begin position="634"/>
        <end position="657"/>
    </location>
</feature>
<name>A0A0G4EZJ1_VITBC</name>